<feature type="transmembrane region" description="Helical" evidence="6">
    <location>
        <begin position="513"/>
        <end position="532"/>
    </location>
</feature>
<dbReference type="GO" id="GO:0006817">
    <property type="term" value="P:phosphate ion transport"/>
    <property type="evidence" value="ECO:0007669"/>
    <property type="project" value="TreeGrafter"/>
</dbReference>
<dbReference type="OrthoDB" id="9970435at2759"/>
<evidence type="ECO:0000259" key="7">
    <source>
        <dbReference type="PROSITE" id="PS51380"/>
    </source>
</evidence>
<dbReference type="GO" id="GO:0005794">
    <property type="term" value="C:Golgi apparatus"/>
    <property type="evidence" value="ECO:0007669"/>
    <property type="project" value="TreeGrafter"/>
</dbReference>
<gene>
    <name evidence="10" type="primary">LOC111125958</name>
</gene>
<keyword evidence="4 6" id="KW-1133">Transmembrane helix</keyword>
<evidence type="ECO:0000256" key="1">
    <source>
        <dbReference type="ARBA" id="ARBA00004141"/>
    </source>
</evidence>
<dbReference type="RefSeq" id="XP_022325970.1">
    <property type="nucleotide sequence ID" value="XM_022470262.1"/>
</dbReference>
<keyword evidence="5 6" id="KW-0472">Membrane</keyword>
<evidence type="ECO:0000256" key="6">
    <source>
        <dbReference type="SAM" id="Phobius"/>
    </source>
</evidence>
<feature type="transmembrane region" description="Helical" evidence="6">
    <location>
        <begin position="376"/>
        <end position="400"/>
    </location>
</feature>
<evidence type="ECO:0000256" key="2">
    <source>
        <dbReference type="ARBA" id="ARBA00009665"/>
    </source>
</evidence>
<evidence type="ECO:0000256" key="5">
    <source>
        <dbReference type="ARBA" id="ARBA00023136"/>
    </source>
</evidence>
<comment type="subcellular location">
    <subcellularLocation>
        <location evidence="1">Membrane</location>
        <topology evidence="1">Multi-pass membrane protein</topology>
    </subcellularLocation>
</comment>
<dbReference type="PROSITE" id="PS51382">
    <property type="entry name" value="SPX"/>
    <property type="match status" value="1"/>
</dbReference>
<dbReference type="InterPro" id="IPR004342">
    <property type="entry name" value="EXS_C"/>
</dbReference>
<evidence type="ECO:0000256" key="4">
    <source>
        <dbReference type="ARBA" id="ARBA00022989"/>
    </source>
</evidence>
<feature type="transmembrane region" description="Helical" evidence="6">
    <location>
        <begin position="319"/>
        <end position="339"/>
    </location>
</feature>
<comment type="similarity">
    <text evidence="2">Belongs to the SYG1 (TC 2.A.94) family.</text>
</comment>
<evidence type="ECO:0000313" key="10">
    <source>
        <dbReference type="RefSeq" id="XP_022325970.1"/>
    </source>
</evidence>
<feature type="transmembrane region" description="Helical" evidence="6">
    <location>
        <begin position="345"/>
        <end position="364"/>
    </location>
</feature>
<feature type="transmembrane region" description="Helical" evidence="6">
    <location>
        <begin position="440"/>
        <end position="458"/>
    </location>
</feature>
<evidence type="ECO:0000313" key="9">
    <source>
        <dbReference type="Proteomes" id="UP000694844"/>
    </source>
</evidence>
<organism evidence="9 10">
    <name type="scientific">Crassostrea virginica</name>
    <name type="common">Eastern oyster</name>
    <dbReference type="NCBI Taxonomy" id="6565"/>
    <lineage>
        <taxon>Eukaryota</taxon>
        <taxon>Metazoa</taxon>
        <taxon>Spiralia</taxon>
        <taxon>Lophotrochozoa</taxon>
        <taxon>Mollusca</taxon>
        <taxon>Bivalvia</taxon>
        <taxon>Autobranchia</taxon>
        <taxon>Pteriomorphia</taxon>
        <taxon>Ostreida</taxon>
        <taxon>Ostreoidea</taxon>
        <taxon>Ostreidae</taxon>
        <taxon>Crassostrea</taxon>
    </lineage>
</organism>
<protein>
    <submittedName>
        <fullName evidence="10">Xenotropic and polytropic retrovirus receptor 1-like isoform X1</fullName>
    </submittedName>
</protein>
<dbReference type="InterPro" id="IPR004331">
    <property type="entry name" value="SPX_dom"/>
</dbReference>
<feature type="transmembrane region" description="Helical" evidence="6">
    <location>
        <begin position="240"/>
        <end position="262"/>
    </location>
</feature>
<dbReference type="GO" id="GO:0016036">
    <property type="term" value="P:cellular response to phosphate starvation"/>
    <property type="evidence" value="ECO:0007669"/>
    <property type="project" value="TreeGrafter"/>
</dbReference>
<dbReference type="PANTHER" id="PTHR10783:SF103">
    <property type="entry name" value="SOLUTE CARRIER FAMILY 53 MEMBER 1"/>
    <property type="match status" value="1"/>
</dbReference>
<dbReference type="KEGG" id="cvn:111125958"/>
<dbReference type="GO" id="GO:0000822">
    <property type="term" value="F:inositol hexakisphosphate binding"/>
    <property type="evidence" value="ECO:0007669"/>
    <property type="project" value="TreeGrafter"/>
</dbReference>
<reference evidence="10" key="1">
    <citation type="submission" date="2025-08" db="UniProtKB">
        <authorList>
            <consortium name="RefSeq"/>
        </authorList>
    </citation>
    <scope>IDENTIFICATION</scope>
    <source>
        <tissue evidence="10">Whole sample</tissue>
    </source>
</reference>
<evidence type="ECO:0000259" key="8">
    <source>
        <dbReference type="PROSITE" id="PS51382"/>
    </source>
</evidence>
<sequence>MKFAEHLGAHITPEWRKQYIQYEAMKEMLYEAQEQAPSPEVTDESTIHRFFARFDERFFQFCDKELSKINTFFYEKISEANRKYASLKADLEAYNEHTNKSAHLGGLRNRRQSRMVGLFKDKEKQGLSHTRKHNDLKLAFSEFYLSLILLQNYQNLNFTGFRKILKKHDKLMQTQHGGEWRQGNVEMAPFYTNKEVDHLIHEVEQVVTSDLEGGNRSKAMKRLRVPPLGEKQNPWTTFRVGLFSGCFLVLTVCIVITAIFPLDSSLNWDTAVQMYRGLFLVILMIFLLGINTYGWRSSGVNHVLIFEIDPRHHLSHQQLLELASFLAVLWALNVLAFLYSKFLSIPPYACPLALVIFLILYLINPFPILHYSSRMWLLKILFHILTAPFHHVGFADFWLADQLNSLSTVLLDFEYMICFYGFEVKWLPDPDTTDICTRNVYAVAIRAVISCLPAWWRFAQCLRRYRDTKLAFPHLVNAGKYSTTFFNVLFATLYKVETVVNDNTESIQNHTFFFLWITFAIISSCYTLTWDLKMDWGLLDSNAGENRFLREEIVYAYKFYYYFAIMEDSILRFVWTLHVSLGEGILFQQREALTTVLASFEVFRRFVWNFFRLENEHLNNCGQFRAVRDISIAPIDSNDQNQLEEMMDEDDGVFTYRSEKRKLLSSHTKRRYDVYGVRHEKHALSRCNLLYFRLVSPLLDYHWVSLHCCALIYPNF</sequence>
<feature type="domain" description="EXS" evidence="7">
    <location>
        <begin position="437"/>
        <end position="645"/>
    </location>
</feature>
<dbReference type="Pfam" id="PF03124">
    <property type="entry name" value="EXS"/>
    <property type="match status" value="1"/>
</dbReference>
<accession>A0A8B8DE55</accession>
<name>A0A8B8DE55_CRAVI</name>
<dbReference type="Proteomes" id="UP000694844">
    <property type="component" value="Chromosome 3"/>
</dbReference>
<proteinExistence type="inferred from homology"/>
<dbReference type="GO" id="GO:0005886">
    <property type="term" value="C:plasma membrane"/>
    <property type="evidence" value="ECO:0007669"/>
    <property type="project" value="TreeGrafter"/>
</dbReference>
<evidence type="ECO:0000256" key="3">
    <source>
        <dbReference type="ARBA" id="ARBA00022692"/>
    </source>
</evidence>
<dbReference type="PANTHER" id="PTHR10783">
    <property type="entry name" value="XENOTROPIC AND POLYTROPIC RETROVIRUS RECEPTOR 1-RELATED"/>
    <property type="match status" value="1"/>
</dbReference>
<dbReference type="CDD" id="cd14477">
    <property type="entry name" value="SPX_XPR1_like"/>
    <property type="match status" value="1"/>
</dbReference>
<keyword evidence="9" id="KW-1185">Reference proteome</keyword>
<dbReference type="PROSITE" id="PS51380">
    <property type="entry name" value="EXS"/>
    <property type="match status" value="1"/>
</dbReference>
<dbReference type="GeneID" id="111125958"/>
<feature type="domain" description="SPX" evidence="8">
    <location>
        <begin position="1"/>
        <end position="182"/>
    </location>
</feature>
<dbReference type="AlphaFoldDB" id="A0A8B8DE55"/>
<feature type="transmembrane region" description="Helical" evidence="6">
    <location>
        <begin position="274"/>
        <end position="295"/>
    </location>
</feature>
<dbReference type="Pfam" id="PF03105">
    <property type="entry name" value="SPX"/>
    <property type="match status" value="3"/>
</dbReference>
<keyword evidence="3 6" id="KW-0812">Transmembrane</keyword>